<dbReference type="InterPro" id="IPR051675">
    <property type="entry name" value="Endo/Exo/Phosphatase_dom_1"/>
</dbReference>
<dbReference type="InterPro" id="IPR003583">
    <property type="entry name" value="Hlx-hairpin-Hlx_DNA-bd_motif"/>
</dbReference>
<dbReference type="Gene3D" id="3.10.560.10">
    <property type="entry name" value="Outer membrane lipoprotein wza domain like"/>
    <property type="match status" value="1"/>
</dbReference>
<evidence type="ECO:0000313" key="5">
    <source>
        <dbReference type="Proteomes" id="UP001370299"/>
    </source>
</evidence>
<dbReference type="SMART" id="SM00278">
    <property type="entry name" value="HhH1"/>
    <property type="match status" value="2"/>
</dbReference>
<evidence type="ECO:0000256" key="1">
    <source>
        <dbReference type="SAM" id="MobiDB-lite"/>
    </source>
</evidence>
<dbReference type="GO" id="GO:0003677">
    <property type="term" value="F:DNA binding"/>
    <property type="evidence" value="ECO:0007669"/>
    <property type="project" value="UniProtKB-KW"/>
</dbReference>
<sequence>MSSPSSPSSPEPRSPHGAPSSGRVPWSRLALSPRAAVVLAGVVVAVALVVVLVGSLSGRGGAGAGGVVVNGAPTVSPTAAQPTAAQPDAGSPTAGPAAGEGTATTGTARVVVHVLGAVERDGVVRLPPSSRVTDAIERAGGATADADLARLNLARVLTDGERLYVPRVGEDEVPSALDPVDGRAAAATGGGGSADDGAGAAGAGDAAVVDLNSADQAALETLPGIGPGLAGRILAWRDEHGRFTAVEDLLDVSGIGDVRFAELRDRVRV</sequence>
<dbReference type="Gene3D" id="1.10.150.280">
    <property type="entry name" value="AF1531-like domain"/>
    <property type="match status" value="1"/>
</dbReference>
<protein>
    <submittedName>
        <fullName evidence="4">ComEA family DNA-binding protein</fullName>
    </submittedName>
</protein>
<dbReference type="Pfam" id="PF10531">
    <property type="entry name" value="SLBB"/>
    <property type="match status" value="1"/>
</dbReference>
<name>A0ABU8YDN7_9MICO</name>
<keyword evidence="2" id="KW-0472">Membrane</keyword>
<gene>
    <name evidence="4" type="ORF">WMN62_14230</name>
</gene>
<evidence type="ECO:0000313" key="4">
    <source>
        <dbReference type="EMBL" id="MEK0172630.1"/>
    </source>
</evidence>
<feature type="region of interest" description="Disordered" evidence="1">
    <location>
        <begin position="77"/>
        <end position="102"/>
    </location>
</feature>
<dbReference type="Proteomes" id="UP001370299">
    <property type="component" value="Unassembled WGS sequence"/>
</dbReference>
<evidence type="ECO:0000259" key="3">
    <source>
        <dbReference type="SMART" id="SM00278"/>
    </source>
</evidence>
<comment type="caution">
    <text evidence="4">The sequence shown here is derived from an EMBL/GenBank/DDBJ whole genome shotgun (WGS) entry which is preliminary data.</text>
</comment>
<keyword evidence="2" id="KW-1133">Transmembrane helix</keyword>
<organism evidence="4 5">
    <name type="scientific">Curtobacterium citreum</name>
    <dbReference type="NCBI Taxonomy" id="2036"/>
    <lineage>
        <taxon>Bacteria</taxon>
        <taxon>Bacillati</taxon>
        <taxon>Actinomycetota</taxon>
        <taxon>Actinomycetes</taxon>
        <taxon>Micrococcales</taxon>
        <taxon>Microbacteriaceae</taxon>
        <taxon>Curtobacterium</taxon>
    </lineage>
</organism>
<dbReference type="PANTHER" id="PTHR21180:SF32">
    <property type="entry name" value="ENDONUCLEASE_EXONUCLEASE_PHOSPHATASE FAMILY DOMAIN-CONTAINING PROTEIN 1"/>
    <property type="match status" value="1"/>
</dbReference>
<feature type="domain" description="Helix-hairpin-helix DNA-binding motif class 1" evidence="3">
    <location>
        <begin position="217"/>
        <end position="236"/>
    </location>
</feature>
<dbReference type="EMBL" id="JBBLYY010000069">
    <property type="protein sequence ID" value="MEK0172630.1"/>
    <property type="molecule type" value="Genomic_DNA"/>
</dbReference>
<reference evidence="4 5" key="1">
    <citation type="submission" date="2024-03" db="EMBL/GenBank/DDBJ databases">
        <title>Whole genomes of four grape xylem sap localized bacterial endophytes.</title>
        <authorList>
            <person name="Kumar G."/>
            <person name="Savka M.A."/>
        </authorList>
    </citation>
    <scope>NUCLEOTIDE SEQUENCE [LARGE SCALE GENOMIC DNA]</scope>
    <source>
        <strain evidence="4 5">RIT_GXS8</strain>
    </source>
</reference>
<dbReference type="Pfam" id="PF12836">
    <property type="entry name" value="HHH_3"/>
    <property type="match status" value="1"/>
</dbReference>
<proteinExistence type="predicted"/>
<keyword evidence="5" id="KW-1185">Reference proteome</keyword>
<keyword evidence="2" id="KW-0812">Transmembrane</keyword>
<dbReference type="PANTHER" id="PTHR21180">
    <property type="entry name" value="ENDONUCLEASE/EXONUCLEASE/PHOSPHATASE FAMILY DOMAIN-CONTAINING PROTEIN 1"/>
    <property type="match status" value="1"/>
</dbReference>
<dbReference type="InterPro" id="IPR010994">
    <property type="entry name" value="RuvA_2-like"/>
</dbReference>
<feature type="region of interest" description="Disordered" evidence="1">
    <location>
        <begin position="1"/>
        <end position="24"/>
    </location>
</feature>
<dbReference type="SUPFAM" id="SSF47781">
    <property type="entry name" value="RuvA domain 2-like"/>
    <property type="match status" value="1"/>
</dbReference>
<dbReference type="RefSeq" id="WP_340196985.1">
    <property type="nucleotide sequence ID" value="NZ_JBBKAP010000052.1"/>
</dbReference>
<feature type="transmembrane region" description="Helical" evidence="2">
    <location>
        <begin position="35"/>
        <end position="56"/>
    </location>
</feature>
<feature type="domain" description="Helix-hairpin-helix DNA-binding motif class 1" evidence="3">
    <location>
        <begin position="247"/>
        <end position="266"/>
    </location>
</feature>
<accession>A0ABU8YDN7</accession>
<keyword evidence="4" id="KW-0238">DNA-binding</keyword>
<feature type="region of interest" description="Disordered" evidence="1">
    <location>
        <begin position="174"/>
        <end position="199"/>
    </location>
</feature>
<feature type="compositionally biased region" description="Gly residues" evidence="1">
    <location>
        <begin position="188"/>
        <end position="199"/>
    </location>
</feature>
<dbReference type="InterPro" id="IPR019554">
    <property type="entry name" value="Soluble_ligand-bd"/>
</dbReference>
<evidence type="ECO:0000256" key="2">
    <source>
        <dbReference type="SAM" id="Phobius"/>
    </source>
</evidence>